<dbReference type="Proteomes" id="UP001174136">
    <property type="component" value="Unassembled WGS sequence"/>
</dbReference>
<feature type="compositionally biased region" description="Low complexity" evidence="1">
    <location>
        <begin position="25"/>
        <end position="37"/>
    </location>
</feature>
<evidence type="ECO:0000256" key="1">
    <source>
        <dbReference type="SAM" id="MobiDB-lite"/>
    </source>
</evidence>
<evidence type="ECO:0000313" key="3">
    <source>
        <dbReference type="Proteomes" id="UP001174136"/>
    </source>
</evidence>
<accession>A0AA47MU64</accession>
<dbReference type="AlphaFoldDB" id="A0AA47MU64"/>
<organism evidence="2 3">
    <name type="scientific">Merluccius polli</name>
    <name type="common">Benguela hake</name>
    <name type="synonym">Merluccius cadenati</name>
    <dbReference type="NCBI Taxonomy" id="89951"/>
    <lineage>
        <taxon>Eukaryota</taxon>
        <taxon>Metazoa</taxon>
        <taxon>Chordata</taxon>
        <taxon>Craniata</taxon>
        <taxon>Vertebrata</taxon>
        <taxon>Euteleostomi</taxon>
        <taxon>Actinopterygii</taxon>
        <taxon>Neopterygii</taxon>
        <taxon>Teleostei</taxon>
        <taxon>Neoteleostei</taxon>
        <taxon>Acanthomorphata</taxon>
        <taxon>Zeiogadaria</taxon>
        <taxon>Gadariae</taxon>
        <taxon>Gadiformes</taxon>
        <taxon>Gadoidei</taxon>
        <taxon>Merlucciidae</taxon>
        <taxon>Merluccius</taxon>
    </lineage>
</organism>
<gene>
    <name evidence="2" type="primary">chd1l_1</name>
    <name evidence="2" type="ORF">N1851_014517</name>
</gene>
<feature type="compositionally biased region" description="Pro residues" evidence="1">
    <location>
        <begin position="1"/>
        <end position="24"/>
    </location>
</feature>
<protein>
    <submittedName>
        <fullName evidence="2">Chromodomain-helicase-DNA-binding protein 1-like</fullName>
    </submittedName>
</protein>
<dbReference type="EMBL" id="JAOPHQ010002610">
    <property type="protein sequence ID" value="KAK0146169.1"/>
    <property type="molecule type" value="Genomic_DNA"/>
</dbReference>
<reference evidence="2" key="1">
    <citation type="journal article" date="2023" name="Front. Mar. Sci.">
        <title>A new Merluccius polli reference genome to investigate the effects of global change in West African waters.</title>
        <authorList>
            <person name="Mateo J.L."/>
            <person name="Blanco-Fernandez C."/>
            <person name="Garcia-Vazquez E."/>
            <person name="Machado-Schiaffino G."/>
        </authorList>
    </citation>
    <scope>NUCLEOTIDE SEQUENCE</scope>
    <source>
        <strain evidence="2">C29</strain>
        <tissue evidence="2">Fin</tissue>
    </source>
</reference>
<proteinExistence type="predicted"/>
<keyword evidence="3" id="KW-1185">Reference proteome</keyword>
<sequence length="87" mass="9098">MAARAPPPPQPSTSTSPPPAPPRGAAPASPGGSAQGSDTEGPGGATLPDFMKGVFVFFYNLPATEKKRLARHLITYPHSHGQRSEHR</sequence>
<comment type="caution">
    <text evidence="2">The sequence shown here is derived from an EMBL/GenBank/DDBJ whole genome shotgun (WGS) entry which is preliminary data.</text>
</comment>
<evidence type="ECO:0000313" key="2">
    <source>
        <dbReference type="EMBL" id="KAK0146169.1"/>
    </source>
</evidence>
<feature type="region of interest" description="Disordered" evidence="1">
    <location>
        <begin position="1"/>
        <end position="47"/>
    </location>
</feature>
<name>A0AA47MU64_MERPO</name>